<reference evidence="1 2" key="1">
    <citation type="submission" date="2017-06" db="EMBL/GenBank/DDBJ databases">
        <title>Genome sequencing of cyanobaciteial culture collection at National Institute for Environmental Studies (NIES).</title>
        <authorList>
            <person name="Hirose Y."/>
            <person name="Shimura Y."/>
            <person name="Fujisawa T."/>
            <person name="Nakamura Y."/>
            <person name="Kawachi M."/>
        </authorList>
    </citation>
    <scope>NUCLEOTIDE SEQUENCE [LARGE SCALE GENOMIC DNA]</scope>
    <source>
        <strain evidence="1 2">NIES-806</strain>
    </source>
</reference>
<proteinExistence type="predicted"/>
<dbReference type="AlphaFoldDB" id="A0A1Z4V3C5"/>
<accession>A0A1Z4V3C5</accession>
<sequence length="40" mass="4950">MFDILHPTFRNYETPYFWYFLCNPEKAELFITQSVLIIFT</sequence>
<dbReference type="Proteomes" id="UP000218702">
    <property type="component" value="Chromosome"/>
</dbReference>
<gene>
    <name evidence="1" type="ORF">NIES806_21380</name>
</gene>
<evidence type="ECO:0000313" key="2">
    <source>
        <dbReference type="Proteomes" id="UP000218702"/>
    </source>
</evidence>
<name>A0A1Z4V3C5_9CYAN</name>
<protein>
    <submittedName>
        <fullName evidence="1">Uncharacterized protein</fullName>
    </submittedName>
</protein>
<dbReference type="EMBL" id="AP018316">
    <property type="protein sequence ID" value="BAZ85934.1"/>
    <property type="molecule type" value="Genomic_DNA"/>
</dbReference>
<evidence type="ECO:0000313" key="1">
    <source>
        <dbReference type="EMBL" id="BAZ85934.1"/>
    </source>
</evidence>
<keyword evidence="2" id="KW-1185">Reference proteome</keyword>
<dbReference type="KEGG" id="dcm:NIES806_21380"/>
<organism evidence="1 2">
    <name type="scientific">Dolichospermum compactum NIES-806</name>
    <dbReference type="NCBI Taxonomy" id="1973481"/>
    <lineage>
        <taxon>Bacteria</taxon>
        <taxon>Bacillati</taxon>
        <taxon>Cyanobacteriota</taxon>
        <taxon>Cyanophyceae</taxon>
        <taxon>Nostocales</taxon>
        <taxon>Aphanizomenonaceae</taxon>
        <taxon>Dolichospermum</taxon>
        <taxon>Dolichospermum compactum</taxon>
    </lineage>
</organism>